<feature type="region of interest" description="Disordered" evidence="1">
    <location>
        <begin position="63"/>
        <end position="89"/>
    </location>
</feature>
<gene>
    <name evidence="2" type="ORF">C5746_09295</name>
</gene>
<proteinExistence type="predicted"/>
<protein>
    <recommendedName>
        <fullName evidence="4">SnoaL-like domain-containing protein</fullName>
    </recommendedName>
</protein>
<evidence type="ECO:0000256" key="1">
    <source>
        <dbReference type="SAM" id="MobiDB-lite"/>
    </source>
</evidence>
<dbReference type="Gene3D" id="3.10.450.50">
    <property type="match status" value="1"/>
</dbReference>
<sequence>MSTETHTNLVRHFYEALEGEDYAAVTGMFHEDFIFYSQLDTPRPGADGFIASRRTTRGCTVAALPTASGSTGPPVRSTSTTTSRPWWRP</sequence>
<feature type="compositionally biased region" description="Low complexity" evidence="1">
    <location>
        <begin position="68"/>
        <end position="89"/>
    </location>
</feature>
<dbReference type="InterPro" id="IPR032710">
    <property type="entry name" value="NTF2-like_dom_sf"/>
</dbReference>
<dbReference type="EMBL" id="CP027306">
    <property type="protein sequence ID" value="AXE77080.1"/>
    <property type="molecule type" value="Genomic_DNA"/>
</dbReference>
<dbReference type="GeneID" id="95518687"/>
<evidence type="ECO:0000313" key="3">
    <source>
        <dbReference type="Proteomes" id="UP000252698"/>
    </source>
</evidence>
<organism evidence="2 3">
    <name type="scientific">Streptomyces atratus</name>
    <dbReference type="NCBI Taxonomy" id="1893"/>
    <lineage>
        <taxon>Bacteria</taxon>
        <taxon>Bacillati</taxon>
        <taxon>Actinomycetota</taxon>
        <taxon>Actinomycetes</taxon>
        <taxon>Kitasatosporales</taxon>
        <taxon>Streptomycetaceae</taxon>
        <taxon>Streptomyces</taxon>
    </lineage>
</organism>
<evidence type="ECO:0008006" key="4">
    <source>
        <dbReference type="Google" id="ProtNLM"/>
    </source>
</evidence>
<dbReference type="RefSeq" id="WP_114243722.1">
    <property type="nucleotide sequence ID" value="NZ_CP027306.1"/>
</dbReference>
<accession>A0A2Z5J9U6</accession>
<name>A0A2Z5J9U6_STRAR</name>
<dbReference type="SUPFAM" id="SSF54427">
    <property type="entry name" value="NTF2-like"/>
    <property type="match status" value="1"/>
</dbReference>
<evidence type="ECO:0000313" key="2">
    <source>
        <dbReference type="EMBL" id="AXE77080.1"/>
    </source>
</evidence>
<dbReference type="AlphaFoldDB" id="A0A2Z5J9U6"/>
<dbReference type="Proteomes" id="UP000252698">
    <property type="component" value="Chromosome"/>
</dbReference>
<reference evidence="2 3" key="1">
    <citation type="journal article" date="2018" name="Front. Microbiol.">
        <title>Genome Sequencing of Streptomyces atratus SCSIOZH16 and Activation Production of Nocardamine via Metabolic Engineering.</title>
        <authorList>
            <person name="Li Y."/>
            <person name="Zhang C."/>
            <person name="Liu C."/>
            <person name="Ju J."/>
            <person name="Ma J."/>
        </authorList>
    </citation>
    <scope>NUCLEOTIDE SEQUENCE [LARGE SCALE GENOMIC DNA]</scope>
    <source>
        <strain evidence="2 3">SCSIO_ZH16</strain>
    </source>
</reference>
<dbReference type="KEGG" id="sata:C5746_09295"/>